<dbReference type="SUPFAM" id="SSF46565">
    <property type="entry name" value="Chaperone J-domain"/>
    <property type="match status" value="1"/>
</dbReference>
<evidence type="ECO:0000256" key="2">
    <source>
        <dbReference type="SAM" id="MobiDB-lite"/>
    </source>
</evidence>
<proteinExistence type="predicted"/>
<feature type="compositionally biased region" description="Low complexity" evidence="2">
    <location>
        <begin position="275"/>
        <end position="319"/>
    </location>
</feature>
<dbReference type="InterPro" id="IPR001623">
    <property type="entry name" value="DnaJ_domain"/>
</dbReference>
<reference evidence="4 5" key="1">
    <citation type="submission" date="2015-08" db="EMBL/GenBank/DDBJ databases">
        <title>Next Generation Sequencing and Analysis of the Genome of Puccinia sorghi L Schw, the Causal Agent of Maize Common Rust.</title>
        <authorList>
            <person name="Rochi L."/>
            <person name="Burguener G."/>
            <person name="Darino M."/>
            <person name="Turjanski A."/>
            <person name="Kreff E."/>
            <person name="Dieguez M.J."/>
            <person name="Sacco F."/>
        </authorList>
    </citation>
    <scope>NUCLEOTIDE SEQUENCE [LARGE SCALE GENOMIC DNA]</scope>
    <source>
        <strain evidence="4 5">RO10H11247</strain>
    </source>
</reference>
<dbReference type="OrthoDB" id="445556at2759"/>
<feature type="compositionally biased region" description="Basic and acidic residues" evidence="2">
    <location>
        <begin position="61"/>
        <end position="80"/>
    </location>
</feature>
<dbReference type="GO" id="GO:0051082">
    <property type="term" value="F:unfolded protein binding"/>
    <property type="evidence" value="ECO:0007669"/>
    <property type="project" value="TreeGrafter"/>
</dbReference>
<name>A0A0L6VP46_9BASI</name>
<feature type="region of interest" description="Disordered" evidence="2">
    <location>
        <begin position="60"/>
        <end position="208"/>
    </location>
</feature>
<evidence type="ECO:0000313" key="5">
    <source>
        <dbReference type="Proteomes" id="UP000037035"/>
    </source>
</evidence>
<feature type="compositionally biased region" description="Basic and acidic residues" evidence="2">
    <location>
        <begin position="86"/>
        <end position="100"/>
    </location>
</feature>
<dbReference type="CDD" id="cd06257">
    <property type="entry name" value="DnaJ"/>
    <property type="match status" value="1"/>
</dbReference>
<dbReference type="EMBL" id="LAVV01003076">
    <property type="protein sequence ID" value="KNZ62392.1"/>
    <property type="molecule type" value="Genomic_DNA"/>
</dbReference>
<organism evidence="4 5">
    <name type="scientific">Puccinia sorghi</name>
    <dbReference type="NCBI Taxonomy" id="27349"/>
    <lineage>
        <taxon>Eukaryota</taxon>
        <taxon>Fungi</taxon>
        <taxon>Dikarya</taxon>
        <taxon>Basidiomycota</taxon>
        <taxon>Pucciniomycotina</taxon>
        <taxon>Pucciniomycetes</taxon>
        <taxon>Pucciniales</taxon>
        <taxon>Pucciniaceae</taxon>
        <taxon>Puccinia</taxon>
    </lineage>
</organism>
<dbReference type="Proteomes" id="UP000037035">
    <property type="component" value="Unassembled WGS sequence"/>
</dbReference>
<evidence type="ECO:0000256" key="1">
    <source>
        <dbReference type="ARBA" id="ARBA00023186"/>
    </source>
</evidence>
<dbReference type="PRINTS" id="PR00625">
    <property type="entry name" value="JDOMAIN"/>
</dbReference>
<feature type="compositionally biased region" description="Polar residues" evidence="2">
    <location>
        <begin position="321"/>
        <end position="333"/>
    </location>
</feature>
<feature type="compositionally biased region" description="Polar residues" evidence="2">
    <location>
        <begin position="260"/>
        <end position="272"/>
    </location>
</feature>
<feature type="region of interest" description="Disordered" evidence="2">
    <location>
        <begin position="260"/>
        <end position="395"/>
    </location>
</feature>
<dbReference type="SMART" id="SM00271">
    <property type="entry name" value="DnaJ"/>
    <property type="match status" value="1"/>
</dbReference>
<protein>
    <recommendedName>
        <fullName evidence="3">J domain-containing protein</fullName>
    </recommendedName>
</protein>
<evidence type="ECO:0000259" key="3">
    <source>
        <dbReference type="PROSITE" id="PS50076"/>
    </source>
</evidence>
<dbReference type="Pfam" id="PF00226">
    <property type="entry name" value="DnaJ"/>
    <property type="match status" value="1"/>
</dbReference>
<dbReference type="InterPro" id="IPR036869">
    <property type="entry name" value="J_dom_sf"/>
</dbReference>
<feature type="compositionally biased region" description="Polar residues" evidence="2">
    <location>
        <begin position="171"/>
        <end position="199"/>
    </location>
</feature>
<dbReference type="PROSITE" id="PS50076">
    <property type="entry name" value="DNAJ_2"/>
    <property type="match status" value="1"/>
</dbReference>
<dbReference type="GO" id="GO:0042026">
    <property type="term" value="P:protein refolding"/>
    <property type="evidence" value="ECO:0007669"/>
    <property type="project" value="TreeGrafter"/>
</dbReference>
<feature type="domain" description="J" evidence="3">
    <location>
        <begin position="5"/>
        <end position="71"/>
    </location>
</feature>
<dbReference type="PANTHER" id="PTHR43096">
    <property type="entry name" value="DNAJ HOMOLOG 1, MITOCHONDRIAL-RELATED"/>
    <property type="match status" value="1"/>
</dbReference>
<dbReference type="VEuPathDB" id="FungiDB:VP01_1276g9"/>
<dbReference type="STRING" id="27349.A0A0L6VP46"/>
<evidence type="ECO:0000313" key="4">
    <source>
        <dbReference type="EMBL" id="KNZ62392.1"/>
    </source>
</evidence>
<keyword evidence="5" id="KW-1185">Reference proteome</keyword>
<dbReference type="PANTHER" id="PTHR43096:SF52">
    <property type="entry name" value="DNAJ HOMOLOG 1, MITOCHONDRIAL-RELATED"/>
    <property type="match status" value="1"/>
</dbReference>
<dbReference type="Gene3D" id="1.10.287.110">
    <property type="entry name" value="DnaJ domain"/>
    <property type="match status" value="1"/>
</dbReference>
<feature type="compositionally biased region" description="Polar residues" evidence="2">
    <location>
        <begin position="119"/>
        <end position="128"/>
    </location>
</feature>
<dbReference type="GO" id="GO:0005737">
    <property type="term" value="C:cytoplasm"/>
    <property type="evidence" value="ECO:0007669"/>
    <property type="project" value="TreeGrafter"/>
</dbReference>
<accession>A0A0L6VP46</accession>
<dbReference type="PROSITE" id="PS00636">
    <property type="entry name" value="DNAJ_1"/>
    <property type="match status" value="1"/>
</dbReference>
<comment type="caution">
    <text evidence="4">The sequence shown here is derived from an EMBL/GenBank/DDBJ whole genome shotgun (WGS) entry which is preliminary data.</text>
</comment>
<sequence>MESETAYSLLHVPRTASSDEILYAYRKESLKYHPRRFDPGEKFIEIHFKKLADAYETLIDPQKRQEYDKRLKEKEKKAIKNPDCSKLFDPDSERQVERQRRQSVPTRPSTSAGHHPPTGTRNLLSQAYPTARATQPIPIPQPPGSSSASRVTEPRARRSSISGLAPIPNLGQLQQMKPQTGIPPSSSHPKPFITPSSIQPPARAGSCVPALETSGFKQNTSRLDESLLSMRLNQYPNAHRSQPSNGQKARINRQSIINELNNRARSNSSATTKLPYPMSTTSSSSTCSISPSSSFSPSSFSPRQPSKFSLSPSSAAPLSRMSYSPSPDLSAQFNPPRHLLSSAQHSFEPPNDQEYQPLLVNPSSQNQAHKRSPHPPSSSAYAASQLYTQRRDVNY</sequence>
<dbReference type="AlphaFoldDB" id="A0A0L6VP46"/>
<keyword evidence="1" id="KW-0143">Chaperone</keyword>
<dbReference type="InterPro" id="IPR018253">
    <property type="entry name" value="DnaJ_domain_CS"/>
</dbReference>
<gene>
    <name evidence="4" type="ORF">VP01_1276g9</name>
</gene>